<comment type="caution">
    <text evidence="1">The sequence shown here is derived from an EMBL/GenBank/DDBJ whole genome shotgun (WGS) entry which is preliminary data.</text>
</comment>
<dbReference type="EMBL" id="JBCGBO010000001">
    <property type="protein sequence ID" value="KAK9229232.1"/>
    <property type="molecule type" value="Genomic_DNA"/>
</dbReference>
<reference evidence="1 2" key="1">
    <citation type="submission" date="2024-05" db="EMBL/GenBank/DDBJ databases">
        <title>Haplotype-resolved chromosome-level genome assembly of Huyou (Citrus changshanensis).</title>
        <authorList>
            <person name="Miao C."/>
            <person name="Chen W."/>
            <person name="Wu Y."/>
            <person name="Wang L."/>
            <person name="Zhao S."/>
            <person name="Grierson D."/>
            <person name="Xu C."/>
            <person name="Chen K."/>
        </authorList>
    </citation>
    <scope>NUCLEOTIDE SEQUENCE [LARGE SCALE GENOMIC DNA]</scope>
    <source>
        <strain evidence="1">01-14</strain>
        <tissue evidence="1">Leaf</tissue>
    </source>
</reference>
<organism evidence="1 2">
    <name type="scientific">Citrus x changshan-huyou</name>
    <dbReference type="NCBI Taxonomy" id="2935761"/>
    <lineage>
        <taxon>Eukaryota</taxon>
        <taxon>Viridiplantae</taxon>
        <taxon>Streptophyta</taxon>
        <taxon>Embryophyta</taxon>
        <taxon>Tracheophyta</taxon>
        <taxon>Spermatophyta</taxon>
        <taxon>Magnoliopsida</taxon>
        <taxon>eudicotyledons</taxon>
        <taxon>Gunneridae</taxon>
        <taxon>Pentapetalae</taxon>
        <taxon>rosids</taxon>
        <taxon>malvids</taxon>
        <taxon>Sapindales</taxon>
        <taxon>Rutaceae</taxon>
        <taxon>Aurantioideae</taxon>
        <taxon>Citrus</taxon>
    </lineage>
</organism>
<dbReference type="AlphaFoldDB" id="A0AAP0MY27"/>
<dbReference type="Proteomes" id="UP001428341">
    <property type="component" value="Unassembled WGS sequence"/>
</dbReference>
<keyword evidence="2" id="KW-1185">Reference proteome</keyword>
<gene>
    <name evidence="1" type="ORF">WN944_022191</name>
</gene>
<accession>A0AAP0MY27</accession>
<evidence type="ECO:0000313" key="1">
    <source>
        <dbReference type="EMBL" id="KAK9229232.1"/>
    </source>
</evidence>
<sequence>MHIDSYTRKRTWIVASYGLKIQLEREKDDTIGYFIVSEELKDCIIAFEMQGHIIDLEGTVYFLMGSFYITIHIPETSVRMCDECYENLLTV</sequence>
<protein>
    <submittedName>
        <fullName evidence="1">Uncharacterized protein</fullName>
    </submittedName>
</protein>
<name>A0AAP0MY27_9ROSI</name>
<proteinExistence type="predicted"/>
<evidence type="ECO:0000313" key="2">
    <source>
        <dbReference type="Proteomes" id="UP001428341"/>
    </source>
</evidence>